<protein>
    <recommendedName>
        <fullName evidence="3">HNH endonuclease</fullName>
    </recommendedName>
</protein>
<evidence type="ECO:0000313" key="2">
    <source>
        <dbReference type="Proteomes" id="UP000252792"/>
    </source>
</evidence>
<dbReference type="RefSeq" id="WP_175020599.1">
    <property type="nucleotide sequence ID" value="NZ_QNSE01000004.1"/>
</dbReference>
<dbReference type="AlphaFoldDB" id="A0A366JBN6"/>
<proteinExistence type="predicted"/>
<dbReference type="EMBL" id="QNSE01000004">
    <property type="protein sequence ID" value="RBP84257.1"/>
    <property type="molecule type" value="Genomic_DNA"/>
</dbReference>
<accession>A0A366JBN6</accession>
<gene>
    <name evidence="1" type="ORF">DFP80_104160</name>
</gene>
<name>A0A366JBN6_9GAMM</name>
<sequence>MSCYFQGCSQKGVTKEHIPPKAFFPKGEKDQLLTVKSCVAHNNAKSKDDIYVLAQICMNASPSNRAREIFLKKVKPQLDFNNGALRKKLAAGSVQLPDGAVKYPVDTNRLNGFFDALSCGIVFKSCGATLPNNYSIKHVYCSLIGDQDPIMSQIEIEIEEFYSGKPMEFMEFGKPNTNNERIYTVDVFGIPNFGSSITLVHVFFGKFKVISMLTNLVQNTANKSKHSDAVNGAGV</sequence>
<organism evidence="1 2">
    <name type="scientific">Marinomonas rhizomae</name>
    <dbReference type="NCBI Taxonomy" id="491948"/>
    <lineage>
        <taxon>Bacteria</taxon>
        <taxon>Pseudomonadati</taxon>
        <taxon>Pseudomonadota</taxon>
        <taxon>Gammaproteobacteria</taxon>
        <taxon>Oceanospirillales</taxon>
        <taxon>Oceanospirillaceae</taxon>
        <taxon>Marinomonas</taxon>
    </lineage>
</organism>
<reference evidence="1 2" key="1">
    <citation type="submission" date="2018-06" db="EMBL/GenBank/DDBJ databases">
        <title>Genomic Encyclopedia of Type Strains, Phase III (KMG-III): the genomes of soil and plant-associated and newly described type strains.</title>
        <authorList>
            <person name="Whitman W."/>
        </authorList>
    </citation>
    <scope>NUCLEOTIDE SEQUENCE [LARGE SCALE GENOMIC DNA]</scope>
    <source>
        <strain evidence="1 2">CECT 7377</strain>
    </source>
</reference>
<keyword evidence="2" id="KW-1185">Reference proteome</keyword>
<evidence type="ECO:0008006" key="3">
    <source>
        <dbReference type="Google" id="ProtNLM"/>
    </source>
</evidence>
<dbReference type="Proteomes" id="UP000252792">
    <property type="component" value="Unassembled WGS sequence"/>
</dbReference>
<evidence type="ECO:0000313" key="1">
    <source>
        <dbReference type="EMBL" id="RBP84257.1"/>
    </source>
</evidence>
<comment type="caution">
    <text evidence="1">The sequence shown here is derived from an EMBL/GenBank/DDBJ whole genome shotgun (WGS) entry which is preliminary data.</text>
</comment>